<dbReference type="NCBIfam" id="NF008507">
    <property type="entry name" value="PRK11424.1"/>
    <property type="match status" value="1"/>
</dbReference>
<protein>
    <submittedName>
        <fullName evidence="1">DNA-binding transcriptional activator TdcR</fullName>
    </submittedName>
</protein>
<dbReference type="PATRIC" id="fig|685038.3.peg.3166"/>
<dbReference type="EMBL" id="CP001855">
    <property type="protein sequence ID" value="ADR28512.1"/>
    <property type="molecule type" value="Genomic_DNA"/>
</dbReference>
<organism evidence="1 2">
    <name type="scientific">Escherichia coli O83:H1 (strain NRG 857C / AIEC)</name>
    <dbReference type="NCBI Taxonomy" id="685038"/>
    <lineage>
        <taxon>Bacteria</taxon>
        <taxon>Pseudomonadati</taxon>
        <taxon>Pseudomonadota</taxon>
        <taxon>Gammaproteobacteria</taxon>
        <taxon>Enterobacterales</taxon>
        <taxon>Enterobacteriaceae</taxon>
        <taxon>Escherichia</taxon>
    </lineage>
</organism>
<dbReference type="KEGG" id="eln:NRG857_15510"/>
<dbReference type="HOGENOM" id="CLU_2069389_0_0_6"/>
<keyword evidence="2" id="KW-1185">Reference proteome</keyword>
<sequence>MSKKMTGITIFYGDNIIRYVVNTKKGLRLYFKQLPDNYQAKFELNLMSKFSNFIINKPFSAINNAVRHIFLRYLLENKHLFYQYFKISNTGIDHLEQLININLFSSGRTSFCECNRFP</sequence>
<evidence type="ECO:0000313" key="2">
    <source>
        <dbReference type="Proteomes" id="UP000008614"/>
    </source>
</evidence>
<keyword evidence="1" id="KW-0238">DNA-binding</keyword>
<proteinExistence type="predicted"/>
<gene>
    <name evidence="1" type="ordered locus">NRG857_15510</name>
</gene>
<reference evidence="1 2" key="1">
    <citation type="journal article" date="2010" name="BMC Genomics">
        <title>Genome sequence of adherent-invasive Escherichia coli and comparative genomic analysis with other E. coli pathotypes.</title>
        <authorList>
            <person name="Nash J.H."/>
            <person name="Villegas A."/>
            <person name="Kropinski A.M."/>
            <person name="Aguilar-Valenzuela R."/>
            <person name="Konczy P."/>
            <person name="Mascarenhas M."/>
            <person name="Ziebell K."/>
            <person name="Torres A.G."/>
            <person name="Karmali M.A."/>
            <person name="Coombes B.K."/>
        </authorList>
    </citation>
    <scope>NUCLEOTIDE SEQUENCE [LARGE SCALE GENOMIC DNA]</scope>
    <source>
        <strain evidence="2">NRG 857C / AIEC</strain>
    </source>
</reference>
<accession>A0A0H3EM64</accession>
<name>A0A0H3EM64_ECO8N</name>
<dbReference type="AlphaFoldDB" id="A0A0H3EM64"/>
<dbReference type="Proteomes" id="UP000008614">
    <property type="component" value="Chromosome"/>
</dbReference>
<evidence type="ECO:0000313" key="1">
    <source>
        <dbReference type="EMBL" id="ADR28512.1"/>
    </source>
</evidence>
<dbReference type="GO" id="GO:0003677">
    <property type="term" value="F:DNA binding"/>
    <property type="evidence" value="ECO:0007669"/>
    <property type="project" value="UniProtKB-KW"/>
</dbReference>